<keyword evidence="2" id="KW-1185">Reference proteome</keyword>
<organism evidence="1 2">
    <name type="scientific">Natronomicrosphaera hydrolytica</name>
    <dbReference type="NCBI Taxonomy" id="3242702"/>
    <lineage>
        <taxon>Bacteria</taxon>
        <taxon>Pseudomonadati</taxon>
        <taxon>Planctomycetota</taxon>
        <taxon>Phycisphaerae</taxon>
        <taxon>Phycisphaerales</taxon>
        <taxon>Phycisphaeraceae</taxon>
        <taxon>Natronomicrosphaera</taxon>
    </lineage>
</organism>
<accession>A0ABV4U3R6</accession>
<dbReference type="EMBL" id="JBGUBD010000001">
    <property type="protein sequence ID" value="MFA9477114.1"/>
    <property type="molecule type" value="Genomic_DNA"/>
</dbReference>
<reference evidence="1 2" key="1">
    <citation type="submission" date="2024-08" db="EMBL/GenBank/DDBJ databases">
        <title>Whole-genome sequencing of halo(alkali)philic microorganisms from hypersaline lakes.</title>
        <authorList>
            <person name="Sorokin D.Y."/>
            <person name="Merkel A.Y."/>
            <person name="Messina E."/>
            <person name="Yakimov M."/>
        </authorList>
    </citation>
    <scope>NUCLEOTIDE SEQUENCE [LARGE SCALE GENOMIC DNA]</scope>
    <source>
        <strain evidence="1 2">AB-hyl4</strain>
    </source>
</reference>
<gene>
    <name evidence="1" type="ORF">ACERK3_02285</name>
</gene>
<dbReference type="RefSeq" id="WP_425344036.1">
    <property type="nucleotide sequence ID" value="NZ_JBGUBD010000001.1"/>
</dbReference>
<comment type="caution">
    <text evidence="1">The sequence shown here is derived from an EMBL/GenBank/DDBJ whole genome shotgun (WGS) entry which is preliminary data.</text>
</comment>
<evidence type="ECO:0000313" key="2">
    <source>
        <dbReference type="Proteomes" id="UP001575105"/>
    </source>
</evidence>
<proteinExistence type="predicted"/>
<dbReference type="Proteomes" id="UP001575105">
    <property type="component" value="Unassembled WGS sequence"/>
</dbReference>
<sequence length="71" mass="8133">MITRNTEKDKTPPEGWEQIEIQGGAHDGHYFNVMTNENRLTLSDGPRKFTYWRSPNGRPVFVAESLLKGGR</sequence>
<evidence type="ECO:0000313" key="1">
    <source>
        <dbReference type="EMBL" id="MFA9477114.1"/>
    </source>
</evidence>
<name>A0ABV4U3R6_9BACT</name>
<protein>
    <submittedName>
        <fullName evidence="1">Uncharacterized protein</fullName>
    </submittedName>
</protein>